<evidence type="ECO:0000313" key="4">
    <source>
        <dbReference type="Proteomes" id="UP000799437"/>
    </source>
</evidence>
<reference evidence="3" key="1">
    <citation type="journal article" date="2020" name="Stud. Mycol.">
        <title>101 Dothideomycetes genomes: a test case for predicting lifestyles and emergence of pathogens.</title>
        <authorList>
            <person name="Haridas S."/>
            <person name="Albert R."/>
            <person name="Binder M."/>
            <person name="Bloem J."/>
            <person name="Labutti K."/>
            <person name="Salamov A."/>
            <person name="Andreopoulos B."/>
            <person name="Baker S."/>
            <person name="Barry K."/>
            <person name="Bills G."/>
            <person name="Bluhm B."/>
            <person name="Cannon C."/>
            <person name="Castanera R."/>
            <person name="Culley D."/>
            <person name="Daum C."/>
            <person name="Ezra D."/>
            <person name="Gonzalez J."/>
            <person name="Henrissat B."/>
            <person name="Kuo A."/>
            <person name="Liang C."/>
            <person name="Lipzen A."/>
            <person name="Lutzoni F."/>
            <person name="Magnuson J."/>
            <person name="Mondo S."/>
            <person name="Nolan M."/>
            <person name="Ohm R."/>
            <person name="Pangilinan J."/>
            <person name="Park H.-J."/>
            <person name="Ramirez L."/>
            <person name="Alfaro M."/>
            <person name="Sun H."/>
            <person name="Tritt A."/>
            <person name="Yoshinaga Y."/>
            <person name="Zwiers L.-H."/>
            <person name="Turgeon B."/>
            <person name="Goodwin S."/>
            <person name="Spatafora J."/>
            <person name="Crous P."/>
            <person name="Grigoriev I."/>
        </authorList>
    </citation>
    <scope>NUCLEOTIDE SEQUENCE</scope>
    <source>
        <strain evidence="3">CBS 121739</strain>
    </source>
</reference>
<evidence type="ECO:0000256" key="1">
    <source>
        <dbReference type="SAM" id="MobiDB-lite"/>
    </source>
</evidence>
<evidence type="ECO:0000313" key="3">
    <source>
        <dbReference type="EMBL" id="KAF2762001.1"/>
    </source>
</evidence>
<protein>
    <recommendedName>
        <fullName evidence="2">FAM50A/XAP5 C-terminal domain-containing protein</fullName>
    </recommendedName>
</protein>
<keyword evidence="4" id="KW-1185">Reference proteome</keyword>
<feature type="region of interest" description="Disordered" evidence="1">
    <location>
        <begin position="312"/>
        <end position="374"/>
    </location>
</feature>
<feature type="compositionally biased region" description="Acidic residues" evidence="1">
    <location>
        <begin position="88"/>
        <end position="98"/>
    </location>
</feature>
<dbReference type="Proteomes" id="UP000799437">
    <property type="component" value="Unassembled WGS sequence"/>
</dbReference>
<dbReference type="InterPro" id="IPR007005">
    <property type="entry name" value="XAP5"/>
</dbReference>
<feature type="compositionally biased region" description="Basic and acidic residues" evidence="1">
    <location>
        <begin position="399"/>
        <end position="412"/>
    </location>
</feature>
<dbReference type="GO" id="GO:0006325">
    <property type="term" value="P:chromatin organization"/>
    <property type="evidence" value="ECO:0007669"/>
    <property type="project" value="TreeGrafter"/>
</dbReference>
<dbReference type="EMBL" id="ML996566">
    <property type="protein sequence ID" value="KAF2762001.1"/>
    <property type="molecule type" value="Genomic_DNA"/>
</dbReference>
<feature type="compositionally biased region" description="Polar residues" evidence="1">
    <location>
        <begin position="55"/>
        <end position="65"/>
    </location>
</feature>
<name>A0A6A6WK00_9PEZI</name>
<feature type="compositionally biased region" description="Basic and acidic residues" evidence="1">
    <location>
        <begin position="341"/>
        <end position="350"/>
    </location>
</feature>
<feature type="domain" description="FAM50A/XAP5 C-terminal" evidence="2">
    <location>
        <begin position="289"/>
        <end position="407"/>
    </location>
</feature>
<feature type="compositionally biased region" description="Polar residues" evidence="1">
    <location>
        <begin position="1"/>
        <end position="20"/>
    </location>
</feature>
<feature type="compositionally biased region" description="Acidic residues" evidence="1">
    <location>
        <begin position="363"/>
        <end position="372"/>
    </location>
</feature>
<sequence>MSAPPSGSSTPNSRFTSQAHTAEDLLKSQTVGLVNLTDFRKRRAEALEQKERELQSGSGASTPQSDRVPFKKRKKGALAKAKLSFGVDTDDADNDDTTDSAGLSSGIPTPRAKSHTPALEGEDTGVNNTTVAPRKRLGPNTLFASNAPKAKTKSALARDAATRDQLRREFLVMRERVKETPFILPFVFYDGTNIPGGACRVKKGEHVWLFLDKARKVGAEHGAGSGDKGRREWARVGVDDLMLVRGDIIVPHVCAFFPFPTLTRTPPSTHAFSSTVHTEVYLTPAPPSQHYEFYYFLANKTLNFSAQRLFPHSAEPTPATPAEPASSSADTDIDPSTYDPLARHDKKDNDTSSSSSFTVLPDSELEGADEEPSVTKVVDRRWYERNKHIYPASIWEEFDPGKDYSRGVRKDAQGNSFFFS</sequence>
<feature type="compositionally biased region" description="Low complexity" evidence="1">
    <location>
        <begin position="313"/>
        <end position="329"/>
    </location>
</feature>
<evidence type="ECO:0000259" key="2">
    <source>
        <dbReference type="Pfam" id="PF04921"/>
    </source>
</evidence>
<dbReference type="OrthoDB" id="1562195at2759"/>
<feature type="region of interest" description="Disordered" evidence="1">
    <location>
        <begin position="87"/>
        <end position="159"/>
    </location>
</feature>
<dbReference type="InterPro" id="IPR048337">
    <property type="entry name" value="FAM50A/XAP5_C"/>
</dbReference>
<feature type="region of interest" description="Disordered" evidence="1">
    <location>
        <begin position="47"/>
        <end position="75"/>
    </location>
</feature>
<accession>A0A6A6WK00</accession>
<dbReference type="GeneID" id="54486259"/>
<gene>
    <name evidence="3" type="ORF">EJ05DRAFT_482802</name>
</gene>
<dbReference type="RefSeq" id="XP_033604452.1">
    <property type="nucleotide sequence ID" value="XM_033745205.1"/>
</dbReference>
<dbReference type="Pfam" id="PF04921">
    <property type="entry name" value="XAP5"/>
    <property type="match status" value="2"/>
</dbReference>
<dbReference type="AlphaFoldDB" id="A0A6A6WK00"/>
<organism evidence="3 4">
    <name type="scientific">Pseudovirgaria hyperparasitica</name>
    <dbReference type="NCBI Taxonomy" id="470096"/>
    <lineage>
        <taxon>Eukaryota</taxon>
        <taxon>Fungi</taxon>
        <taxon>Dikarya</taxon>
        <taxon>Ascomycota</taxon>
        <taxon>Pezizomycotina</taxon>
        <taxon>Dothideomycetes</taxon>
        <taxon>Dothideomycetes incertae sedis</taxon>
        <taxon>Acrospermales</taxon>
        <taxon>Acrospermaceae</taxon>
        <taxon>Pseudovirgaria</taxon>
    </lineage>
</organism>
<feature type="domain" description="FAM50A/XAP5 C-terminal" evidence="2">
    <location>
        <begin position="182"/>
        <end position="272"/>
    </location>
</feature>
<feature type="region of interest" description="Disordered" evidence="1">
    <location>
        <begin position="398"/>
        <end position="420"/>
    </location>
</feature>
<proteinExistence type="predicted"/>
<dbReference type="PANTHER" id="PTHR12722">
    <property type="entry name" value="XAP-5 PROTEIN-RELATED"/>
    <property type="match status" value="1"/>
</dbReference>
<feature type="region of interest" description="Disordered" evidence="1">
    <location>
        <begin position="1"/>
        <end position="30"/>
    </location>
</feature>
<dbReference type="PANTHER" id="PTHR12722:SF0">
    <property type="entry name" value="PROTEIN FAM50A"/>
    <property type="match status" value="1"/>
</dbReference>
<dbReference type="GO" id="GO:0005634">
    <property type="term" value="C:nucleus"/>
    <property type="evidence" value="ECO:0007669"/>
    <property type="project" value="InterPro"/>
</dbReference>